<evidence type="ECO:0000256" key="5">
    <source>
        <dbReference type="ARBA" id="ARBA00023242"/>
    </source>
</evidence>
<protein>
    <recommendedName>
        <fullName evidence="7">HAT C-terminal dimerisation domain-containing protein</fullName>
    </recommendedName>
</protein>
<evidence type="ECO:0000256" key="6">
    <source>
        <dbReference type="SAM" id="MobiDB-lite"/>
    </source>
</evidence>
<evidence type="ECO:0000313" key="8">
    <source>
        <dbReference type="Ensembl" id="ENSSMAP00000027958.1"/>
    </source>
</evidence>
<reference evidence="8" key="1">
    <citation type="submission" date="2023-05" db="EMBL/GenBank/DDBJ databases">
        <title>High-quality long-read genome of Scophthalmus maximus.</title>
        <authorList>
            <person name="Lien S."/>
            <person name="Martinez P."/>
        </authorList>
    </citation>
    <scope>NUCLEOTIDE SEQUENCE [LARGE SCALE GENOMIC DNA]</scope>
</reference>
<dbReference type="PANTHER" id="PTHR46481">
    <property type="entry name" value="ZINC FINGER BED DOMAIN-CONTAINING PROTEIN 4"/>
    <property type="match status" value="1"/>
</dbReference>
<dbReference type="InterPro" id="IPR012337">
    <property type="entry name" value="RNaseH-like_sf"/>
</dbReference>
<proteinExistence type="predicted"/>
<organism evidence="8 9">
    <name type="scientific">Scophthalmus maximus</name>
    <name type="common">Turbot</name>
    <name type="synonym">Psetta maxima</name>
    <dbReference type="NCBI Taxonomy" id="52904"/>
    <lineage>
        <taxon>Eukaryota</taxon>
        <taxon>Metazoa</taxon>
        <taxon>Chordata</taxon>
        <taxon>Craniata</taxon>
        <taxon>Vertebrata</taxon>
        <taxon>Euteleostomi</taxon>
        <taxon>Actinopterygii</taxon>
        <taxon>Neopterygii</taxon>
        <taxon>Teleostei</taxon>
        <taxon>Neoteleostei</taxon>
        <taxon>Acanthomorphata</taxon>
        <taxon>Carangaria</taxon>
        <taxon>Pleuronectiformes</taxon>
        <taxon>Pleuronectoidei</taxon>
        <taxon>Scophthalmidae</taxon>
        <taxon>Scophthalmus</taxon>
    </lineage>
</organism>
<dbReference type="AlphaFoldDB" id="A0A8D3B3M9"/>
<evidence type="ECO:0000256" key="3">
    <source>
        <dbReference type="ARBA" id="ARBA00022771"/>
    </source>
</evidence>
<keyword evidence="4" id="KW-0862">Zinc</keyword>
<dbReference type="GO" id="GO:0008270">
    <property type="term" value="F:zinc ion binding"/>
    <property type="evidence" value="ECO:0007669"/>
    <property type="project" value="UniProtKB-KW"/>
</dbReference>
<dbReference type="SUPFAM" id="SSF140996">
    <property type="entry name" value="Hermes dimerisation domain"/>
    <property type="match status" value="1"/>
</dbReference>
<dbReference type="SUPFAM" id="SSF53098">
    <property type="entry name" value="Ribonuclease H-like"/>
    <property type="match status" value="1"/>
</dbReference>
<sequence length="581" mass="65278">MALEANSSKPASLKALPSSLTKEGVLGGKFHFKMLPDGSLEKTIVICNSPLKYHLKAKHPTETTGLRQSKLQESCTRRITKPVSEKVTNALANWIARNCRPISIVEDDGLREVIQIASGDTSCNLPSSGTIMSRIHTLYEGERTRRMNMLEQAKHVALTGDHWTSVSNDNYLGITAHFIDKEWNLQPLKLTVSKTEERHYAEACADHFLETAKEWKIEEKLTTLGTDSARNMVAAARLLPYEHLPCMAHSLQRTATVSLHNSGFKSVQHSLSNAQELSEQQVALGQKEESLVQDVATRWNSTLEMVKRIQRNKSPLTTTLAQQNSNVAMLTAQELAKLVFLYDNLLTCLTSCAFYCRIVTELLGGEQYVSCSVVLPALFHLLRLMEPSDDDPVYVVRFKRVFTTDLAKRKASTNLTWLKIATALDPRFKDVKCLPKAERSEVWASLSNLVMGESPAQQPSAEATEEQPPKKRRMSVFLLSSSDTHTDEEEESIEQCVGRYKAEPKMAMEGCPLQWWSKREGALTRLACIARRYLSTPATTVPCERLFSLSDHIIQKKRAALYPDNVNRLVCLSNWLNVKED</sequence>
<name>A0A8D3B3M9_SCOMX</name>
<dbReference type="Pfam" id="PF05699">
    <property type="entry name" value="Dimer_Tnp_hAT"/>
    <property type="match status" value="1"/>
</dbReference>
<dbReference type="InterPro" id="IPR008906">
    <property type="entry name" value="HATC_C_dom"/>
</dbReference>
<feature type="region of interest" description="Disordered" evidence="6">
    <location>
        <begin position="453"/>
        <end position="473"/>
    </location>
</feature>
<dbReference type="GeneTree" id="ENSGT00940000161131"/>
<reference evidence="8" key="2">
    <citation type="submission" date="2025-08" db="UniProtKB">
        <authorList>
            <consortium name="Ensembl"/>
        </authorList>
    </citation>
    <scope>IDENTIFICATION</scope>
</reference>
<dbReference type="InterPro" id="IPR052035">
    <property type="entry name" value="ZnF_BED_domain_contain"/>
</dbReference>
<dbReference type="Gene3D" id="1.10.10.1070">
    <property type="entry name" value="Zinc finger, BED domain-containing"/>
    <property type="match status" value="1"/>
</dbReference>
<feature type="domain" description="HAT C-terminal dimerisation" evidence="7">
    <location>
        <begin position="499"/>
        <end position="576"/>
    </location>
</feature>
<evidence type="ECO:0000256" key="1">
    <source>
        <dbReference type="ARBA" id="ARBA00004123"/>
    </source>
</evidence>
<dbReference type="Proteomes" id="UP000694558">
    <property type="component" value="Chromosome 5"/>
</dbReference>
<comment type="subcellular location">
    <subcellularLocation>
        <location evidence="1">Nucleus</location>
    </subcellularLocation>
</comment>
<dbReference type="Ensembl" id="ENSSMAT00000028306.2">
    <property type="protein sequence ID" value="ENSSMAP00000027958.1"/>
    <property type="gene ID" value="ENSSMAG00000017086.2"/>
</dbReference>
<evidence type="ECO:0000256" key="4">
    <source>
        <dbReference type="ARBA" id="ARBA00022833"/>
    </source>
</evidence>
<evidence type="ECO:0000313" key="9">
    <source>
        <dbReference type="Proteomes" id="UP000694558"/>
    </source>
</evidence>
<evidence type="ECO:0000256" key="2">
    <source>
        <dbReference type="ARBA" id="ARBA00022723"/>
    </source>
</evidence>
<dbReference type="GO" id="GO:0046983">
    <property type="term" value="F:protein dimerization activity"/>
    <property type="evidence" value="ECO:0007669"/>
    <property type="project" value="InterPro"/>
</dbReference>
<keyword evidence="2" id="KW-0479">Metal-binding</keyword>
<accession>A0A8D3B3M9</accession>
<evidence type="ECO:0000259" key="7">
    <source>
        <dbReference type="Pfam" id="PF05699"/>
    </source>
</evidence>
<keyword evidence="3" id="KW-0863">Zinc-finger</keyword>
<keyword evidence="5" id="KW-0539">Nucleus</keyword>
<dbReference type="OMA" id="HGHNTEA"/>
<dbReference type="PANTHER" id="PTHR46481:SF10">
    <property type="entry name" value="ZINC FINGER BED DOMAIN-CONTAINING PROTEIN 39"/>
    <property type="match status" value="1"/>
</dbReference>
<dbReference type="GO" id="GO:0005634">
    <property type="term" value="C:nucleus"/>
    <property type="evidence" value="ECO:0007669"/>
    <property type="project" value="UniProtKB-SubCell"/>
</dbReference>